<keyword evidence="2" id="KW-1185">Reference proteome</keyword>
<evidence type="ECO:0000313" key="1">
    <source>
        <dbReference type="EMBL" id="SDL73614.1"/>
    </source>
</evidence>
<organism evidence="1 2">
    <name type="scientific">Glycomyces sambucus</name>
    <dbReference type="NCBI Taxonomy" id="380244"/>
    <lineage>
        <taxon>Bacteria</taxon>
        <taxon>Bacillati</taxon>
        <taxon>Actinomycetota</taxon>
        <taxon>Actinomycetes</taxon>
        <taxon>Glycomycetales</taxon>
        <taxon>Glycomycetaceae</taxon>
        <taxon>Glycomyces</taxon>
    </lineage>
</organism>
<dbReference type="AlphaFoldDB" id="A0A1G9MHL0"/>
<gene>
    <name evidence="1" type="ORF">SAMN05216298_4974</name>
</gene>
<dbReference type="RefSeq" id="WP_091054151.1">
    <property type="nucleotide sequence ID" value="NZ_FNGF01000009.1"/>
</dbReference>
<dbReference type="OrthoDB" id="3822696at2"/>
<reference evidence="2" key="1">
    <citation type="submission" date="2016-10" db="EMBL/GenBank/DDBJ databases">
        <authorList>
            <person name="Varghese N."/>
            <person name="Submissions S."/>
        </authorList>
    </citation>
    <scope>NUCLEOTIDE SEQUENCE [LARGE SCALE GENOMIC DNA]</scope>
    <source>
        <strain evidence="2">CGMCC 4.3147</strain>
    </source>
</reference>
<dbReference type="Proteomes" id="UP000198662">
    <property type="component" value="Unassembled WGS sequence"/>
</dbReference>
<proteinExistence type="predicted"/>
<dbReference type="STRING" id="380244.SAMN05216298_4974"/>
<name>A0A1G9MHL0_9ACTN</name>
<dbReference type="EMBL" id="FNGF01000009">
    <property type="protein sequence ID" value="SDL73614.1"/>
    <property type="molecule type" value="Genomic_DNA"/>
</dbReference>
<sequence length="212" mass="23740">MSDIAFTVPELNLLLSLVHLHGAGDTHAFKTAFGYDKVESNMREPLVEKGLVTVDKTVRPFRYELTDAGWRAARPALTEPAQTGLSKRTARIIWAVLRDVATHMGRTGIELADVYAGQPVEEVEPETLGDRVLSAYRELCGERPDWVPLLALRKRLGGEDRSEVDKSLVELHAAREIELIPESNRGMLTDEDRDAAIWLGGEHRHLIRIGER</sequence>
<protein>
    <submittedName>
        <fullName evidence="1">Uncharacterized protein</fullName>
    </submittedName>
</protein>
<evidence type="ECO:0000313" key="2">
    <source>
        <dbReference type="Proteomes" id="UP000198662"/>
    </source>
</evidence>
<accession>A0A1G9MHL0</accession>